<keyword evidence="1" id="KW-1133">Transmembrane helix</keyword>
<accession>A0A2W4RWK4</accession>
<dbReference type="EMBL" id="QJPH01000176">
    <property type="protein sequence ID" value="PZN83788.1"/>
    <property type="molecule type" value="Genomic_DNA"/>
</dbReference>
<evidence type="ECO:0000313" key="3">
    <source>
        <dbReference type="Proteomes" id="UP000249396"/>
    </source>
</evidence>
<feature type="transmembrane region" description="Helical" evidence="1">
    <location>
        <begin position="20"/>
        <end position="37"/>
    </location>
</feature>
<organism evidence="2 3">
    <name type="scientific">Candidatus Methylumidiphilus alinenensis</name>
    <dbReference type="NCBI Taxonomy" id="2202197"/>
    <lineage>
        <taxon>Bacteria</taxon>
        <taxon>Pseudomonadati</taxon>
        <taxon>Pseudomonadota</taxon>
        <taxon>Gammaproteobacteria</taxon>
        <taxon>Methylococcales</taxon>
        <taxon>Candidatus Methylumidiphilus</taxon>
    </lineage>
</organism>
<evidence type="ECO:0000256" key="1">
    <source>
        <dbReference type="SAM" id="Phobius"/>
    </source>
</evidence>
<name>A0A2W4RWK4_9GAMM</name>
<comment type="caution">
    <text evidence="2">The sequence shown here is derived from an EMBL/GenBank/DDBJ whole genome shotgun (WGS) entry which is preliminary data.</text>
</comment>
<keyword evidence="1" id="KW-0812">Transmembrane</keyword>
<evidence type="ECO:0000313" key="2">
    <source>
        <dbReference type="EMBL" id="PZN83788.1"/>
    </source>
</evidence>
<reference evidence="2 3" key="1">
    <citation type="journal article" date="2018" name="Aquat. Microb. Ecol.">
        <title>Gammaproteobacterial methanotrophs dominate.</title>
        <authorList>
            <person name="Rissanen A.J."/>
            <person name="Saarenheimo J."/>
            <person name="Tiirola M."/>
            <person name="Peura S."/>
            <person name="Aalto S.L."/>
            <person name="Karvinen A."/>
            <person name="Nykanen H."/>
        </authorList>
    </citation>
    <scope>NUCLEOTIDE SEQUENCE [LARGE SCALE GENOMIC DNA]</scope>
    <source>
        <strain evidence="2">AMbin10</strain>
    </source>
</reference>
<sequence>MQNNIPSENPSNPFETRVTGLLPVFLMALSLVIWFSFQMIQTIKTRDGLINAITSQEPQIQAANKIKATLSAVATGTKQLANQGNPNAAQIVNALAQRGINIADPNVSQQPGK</sequence>
<protein>
    <submittedName>
        <fullName evidence="2">Uncharacterized protein</fullName>
    </submittedName>
</protein>
<dbReference type="Proteomes" id="UP000249396">
    <property type="component" value="Unassembled WGS sequence"/>
</dbReference>
<proteinExistence type="predicted"/>
<dbReference type="AlphaFoldDB" id="A0A2W4RWK4"/>
<gene>
    <name evidence="2" type="ORF">DM484_03740</name>
</gene>
<keyword evidence="1" id="KW-0472">Membrane</keyword>